<protein>
    <recommendedName>
        <fullName evidence="4">DNA polymerase sliding clamp</fullName>
    </recommendedName>
    <alternativeName>
        <fullName evidence="4">Proliferating cell nuclear antigen homolog</fullName>
        <shortName evidence="4">PCNA</shortName>
    </alternativeName>
</protein>
<keyword evidence="2 4" id="KW-0235">DNA replication</keyword>
<evidence type="ECO:0000256" key="1">
    <source>
        <dbReference type="ARBA" id="ARBA00010462"/>
    </source>
</evidence>
<dbReference type="Pfam" id="PF02747">
    <property type="entry name" value="PCNA_C"/>
    <property type="match status" value="1"/>
</dbReference>
<gene>
    <name evidence="4" type="primary">pcn</name>
    <name evidence="9" type="ORF">AKJ37_01220</name>
</gene>
<dbReference type="EMBL" id="LHXR01000008">
    <property type="protein sequence ID" value="KXA98127.1"/>
    <property type="molecule type" value="Genomic_DNA"/>
</dbReference>
<dbReference type="InterPro" id="IPR046938">
    <property type="entry name" value="DNA_clamp_sf"/>
</dbReference>
<evidence type="ECO:0000256" key="6">
    <source>
        <dbReference type="RuleBase" id="RU003673"/>
    </source>
</evidence>
<dbReference type="NCBIfam" id="TIGR00590">
    <property type="entry name" value="pcna"/>
    <property type="match status" value="1"/>
</dbReference>
<dbReference type="GO" id="GO:0006272">
    <property type="term" value="P:leading strand elongation"/>
    <property type="evidence" value="ECO:0007669"/>
    <property type="project" value="TreeGrafter"/>
</dbReference>
<evidence type="ECO:0000313" key="10">
    <source>
        <dbReference type="Proteomes" id="UP000070463"/>
    </source>
</evidence>
<dbReference type="GO" id="GO:0030337">
    <property type="term" value="F:DNA polymerase processivity factor activity"/>
    <property type="evidence" value="ECO:0007669"/>
    <property type="project" value="UniProtKB-UniRule"/>
</dbReference>
<evidence type="ECO:0000256" key="3">
    <source>
        <dbReference type="ARBA" id="ARBA00023125"/>
    </source>
</evidence>
<dbReference type="SUPFAM" id="SSF55979">
    <property type="entry name" value="DNA clamp"/>
    <property type="match status" value="2"/>
</dbReference>
<dbReference type="InterPro" id="IPR022649">
    <property type="entry name" value="Pr_cel_nuc_antig_C"/>
</dbReference>
<dbReference type="CDD" id="cd00577">
    <property type="entry name" value="PCNA"/>
    <property type="match status" value="1"/>
</dbReference>
<dbReference type="GO" id="GO:0003677">
    <property type="term" value="F:DNA binding"/>
    <property type="evidence" value="ECO:0007669"/>
    <property type="project" value="UniProtKB-UniRule"/>
</dbReference>
<comment type="caution">
    <text evidence="9">The sequence shown here is derived from an EMBL/GenBank/DDBJ whole genome shotgun (WGS) entry which is preliminary data.</text>
</comment>
<name>A0A133UVB8_9EURY</name>
<evidence type="ECO:0000259" key="8">
    <source>
        <dbReference type="Pfam" id="PF02747"/>
    </source>
</evidence>
<dbReference type="AlphaFoldDB" id="A0A133UVB8"/>
<dbReference type="Proteomes" id="UP000070463">
    <property type="component" value="Unassembled WGS sequence"/>
</dbReference>
<evidence type="ECO:0000259" key="7">
    <source>
        <dbReference type="Pfam" id="PF00705"/>
    </source>
</evidence>
<dbReference type="PRINTS" id="PR00339">
    <property type="entry name" value="PCNACYCLIN"/>
</dbReference>
<proteinExistence type="inferred from homology"/>
<evidence type="ECO:0000313" key="9">
    <source>
        <dbReference type="EMBL" id="KXA98127.1"/>
    </source>
</evidence>
<comment type="similarity">
    <text evidence="1 4 5">Belongs to the PCNA family.</text>
</comment>
<accession>A0A133UVB8</accession>
<feature type="domain" description="Proliferating cell nuclear antigen PCNA C-terminal" evidence="8">
    <location>
        <begin position="121"/>
        <end position="241"/>
    </location>
</feature>
<sequence>MDSSEVWKNCIGAISNLIEEADFEIEEDGMEMKAMDPSHVALADFKLSSAAFTEYEVDKPTKLGVDLTEMDKIFSRANKNDESTLEYTEEDNRLKLEFIGASTRRFSLPLLELEEEELPEPDLNFTATAKVTAGTIREGLKDAALVGDNVRFELTKGKFLMKIESDTGSAEMELSEEDEGLKDLNVDEPTKAMYNIGYLEDMFKAARSKDIVEINHGEDLPIQIIFKMADGEGILKFLLAPRVETE</sequence>
<dbReference type="PANTHER" id="PTHR11352">
    <property type="entry name" value="PROLIFERATING CELL NUCLEAR ANTIGEN"/>
    <property type="match status" value="1"/>
</dbReference>
<dbReference type="PROSITE" id="PS01251">
    <property type="entry name" value="PCNA_1"/>
    <property type="match status" value="1"/>
</dbReference>
<organism evidence="9 10">
    <name type="scientific">candidate division MSBL1 archaeon SCGC-AAA259I09</name>
    <dbReference type="NCBI Taxonomy" id="1698267"/>
    <lineage>
        <taxon>Archaea</taxon>
        <taxon>Methanobacteriati</taxon>
        <taxon>Methanobacteriota</taxon>
        <taxon>candidate division MSBL1</taxon>
    </lineage>
</organism>
<dbReference type="PANTHER" id="PTHR11352:SF0">
    <property type="entry name" value="PROLIFERATING CELL NUCLEAR ANTIGEN"/>
    <property type="match status" value="1"/>
</dbReference>
<dbReference type="InterPro" id="IPR000730">
    <property type="entry name" value="Pr_cel_nuc_antig"/>
</dbReference>
<evidence type="ECO:0000256" key="4">
    <source>
        <dbReference type="HAMAP-Rule" id="MF_00317"/>
    </source>
</evidence>
<dbReference type="GO" id="GO:0006275">
    <property type="term" value="P:regulation of DNA replication"/>
    <property type="evidence" value="ECO:0007669"/>
    <property type="project" value="UniProtKB-UniRule"/>
</dbReference>
<dbReference type="Gene3D" id="3.70.10.10">
    <property type="match status" value="1"/>
</dbReference>
<feature type="domain" description="Proliferating cell nuclear antigen PCNA N-terminal" evidence="7">
    <location>
        <begin position="4"/>
        <end position="105"/>
    </location>
</feature>
<evidence type="ECO:0000256" key="2">
    <source>
        <dbReference type="ARBA" id="ARBA00022705"/>
    </source>
</evidence>
<keyword evidence="3 4" id="KW-0238">DNA-binding</keyword>
<comment type="function">
    <text evidence="6">Sliding clamp subunit. Responsible for tethering the catalytic subunit of DNA polymerase to DNA during high-speed replication.</text>
</comment>
<comment type="subunit">
    <text evidence="4">Homotrimer. The subunits circularize to form a toroid; DNA passes through its center. Replication factor C (RFC) is required to load the toroid on the DNA.</text>
</comment>
<dbReference type="InterPro" id="IPR022648">
    <property type="entry name" value="Pr_cel_nuc_antig_N"/>
</dbReference>
<dbReference type="Pfam" id="PF00705">
    <property type="entry name" value="PCNA_N"/>
    <property type="match status" value="1"/>
</dbReference>
<dbReference type="HAMAP" id="MF_00317">
    <property type="entry name" value="DNApol_clamp_arch"/>
    <property type="match status" value="1"/>
</dbReference>
<dbReference type="InterPro" id="IPR022659">
    <property type="entry name" value="Pr_cel_nuc_antig_CS"/>
</dbReference>
<comment type="function">
    <text evidence="4">Sliding clamp subunit that acts as a moving platform for DNA processing. Responsible for tethering the catalytic subunit of DNA polymerase and other proteins to DNA during high-speed replication.</text>
</comment>
<keyword evidence="10" id="KW-1185">Reference proteome</keyword>
<evidence type="ECO:0000256" key="5">
    <source>
        <dbReference type="RuleBase" id="RU003671"/>
    </source>
</evidence>
<reference evidence="9 10" key="1">
    <citation type="journal article" date="2016" name="Sci. Rep.">
        <title>Metabolic traits of an uncultured archaeal lineage -MSBL1- from brine pools of the Red Sea.</title>
        <authorList>
            <person name="Mwirichia R."/>
            <person name="Alam I."/>
            <person name="Rashid M."/>
            <person name="Vinu M."/>
            <person name="Ba-Alawi W."/>
            <person name="Anthony Kamau A."/>
            <person name="Kamanda Ngugi D."/>
            <person name="Goker M."/>
            <person name="Klenk H.P."/>
            <person name="Bajic V."/>
            <person name="Stingl U."/>
        </authorList>
    </citation>
    <scope>NUCLEOTIDE SEQUENCE [LARGE SCALE GENOMIC DNA]</scope>
    <source>
        <strain evidence="9">SCGC-AAA259I09</strain>
    </source>
</reference>